<comment type="similarity">
    <text evidence="2">Belongs to the PPR family. PCMP-E subfamily.</text>
</comment>
<evidence type="ECO:0000256" key="1">
    <source>
        <dbReference type="ARBA" id="ARBA00022737"/>
    </source>
</evidence>
<accession>A0AA88WKV5</accession>
<evidence type="ECO:0000256" key="2">
    <source>
        <dbReference type="ARBA" id="ARBA00061659"/>
    </source>
</evidence>
<dbReference type="PROSITE" id="PS51375">
    <property type="entry name" value="PPR"/>
    <property type="match status" value="5"/>
</dbReference>
<sequence length="712" mass="78888">MMKPKLITLLQKPLHRLVITKPPPHLRTLTSVPPSQHQNQATAASMNTISTNPFIFLLNLCKNIWSLRNIHALLIVHGQVNNTLCQIKLVSLYGLLGHVQSARQVFDQISHPDLFAYKAMLRWYFLNDLYEDVIGFYNCLKMCLLAVDNVIFSIVLKACSEKRDVDEGRKVHCLVVKAGSPDGFVLTGLVDMYAKCGEVESSREVFDEIVDPSVVCWTSMIGGYVQNGCTEEGLALFDRMRSALVGGNQYTFGSVVKACAKLGALHQGKWVHGYVIKTGIELNSYLVTAVVDMYVKCGAVSDARVMLNELCIVDIVSWTAMLVGYTQGGYPNEALRLFTDKKWIDILPNSVTIASVFSACAQLNNSYVGRSVHGLGIKLGLEDAGVNNALIDMYAKCNMIGDAHYLFGTVSKKDVVTWNSLIYGCTQNGQNYEALRLFCRMRLEYWWPDAVTLVSVLSACAPLGALQIGSSLHAFCTKAGLLSCNIHVGTELLNFYAKCGDLKSARLVFDGMEEKNTITWSAMIGGCGMQGDFSGSLALFNDMMKEKVKPSDATFTTIISACSHTGMVSEGWRHFNLMCQRYNFVPSMKHYVCMVDLLARAGRLEEALDFLEKMPIPPDASVFGAFLHGCSLHSRFDLGEVAVSRMLELHPQDASYYVLMSKLYASHGRWSEAYHVMELMKTRDLSKCPGCSVVEMDLDRDLPPLGVASQSY</sequence>
<protein>
    <recommendedName>
        <fullName evidence="6">Pentatricopeptide repeat-containing protein</fullName>
    </recommendedName>
</protein>
<dbReference type="FunFam" id="1.25.40.10:FF:000212">
    <property type="entry name" value="Pentatricopeptide repeat-containing protein At2g03380, mitochondrial"/>
    <property type="match status" value="1"/>
</dbReference>
<feature type="repeat" description="PPR" evidence="3">
    <location>
        <begin position="213"/>
        <end position="243"/>
    </location>
</feature>
<dbReference type="NCBIfam" id="TIGR00756">
    <property type="entry name" value="PPR"/>
    <property type="match status" value="5"/>
</dbReference>
<dbReference type="PANTHER" id="PTHR24015">
    <property type="entry name" value="OS07G0578800 PROTEIN-RELATED"/>
    <property type="match status" value="1"/>
</dbReference>
<keyword evidence="5" id="KW-1185">Reference proteome</keyword>
<dbReference type="PANTHER" id="PTHR24015:SF1951">
    <property type="entry name" value="OS06G0185700 PROTEIN"/>
    <property type="match status" value="1"/>
</dbReference>
<feature type="repeat" description="PPR" evidence="3">
    <location>
        <begin position="414"/>
        <end position="448"/>
    </location>
</feature>
<dbReference type="AlphaFoldDB" id="A0AA88WKV5"/>
<dbReference type="Pfam" id="PF01535">
    <property type="entry name" value="PPR"/>
    <property type="match status" value="3"/>
</dbReference>
<dbReference type="Gene3D" id="1.25.40.10">
    <property type="entry name" value="Tetratricopeptide repeat domain"/>
    <property type="match status" value="5"/>
</dbReference>
<organism evidence="4 5">
    <name type="scientific">Escallonia herrerae</name>
    <dbReference type="NCBI Taxonomy" id="1293975"/>
    <lineage>
        <taxon>Eukaryota</taxon>
        <taxon>Viridiplantae</taxon>
        <taxon>Streptophyta</taxon>
        <taxon>Embryophyta</taxon>
        <taxon>Tracheophyta</taxon>
        <taxon>Spermatophyta</taxon>
        <taxon>Magnoliopsida</taxon>
        <taxon>eudicotyledons</taxon>
        <taxon>Gunneridae</taxon>
        <taxon>Pentapetalae</taxon>
        <taxon>asterids</taxon>
        <taxon>campanulids</taxon>
        <taxon>Escalloniales</taxon>
        <taxon>Escalloniaceae</taxon>
        <taxon>Escallonia</taxon>
    </lineage>
</organism>
<name>A0AA88WKV5_9ASTE</name>
<dbReference type="EMBL" id="JAVXUP010000463">
    <property type="protein sequence ID" value="KAK3027370.1"/>
    <property type="molecule type" value="Genomic_DNA"/>
</dbReference>
<evidence type="ECO:0000313" key="4">
    <source>
        <dbReference type="EMBL" id="KAK3027370.1"/>
    </source>
</evidence>
<gene>
    <name evidence="4" type="ORF">RJ639_040168</name>
</gene>
<dbReference type="GO" id="GO:0003723">
    <property type="term" value="F:RNA binding"/>
    <property type="evidence" value="ECO:0007669"/>
    <property type="project" value="InterPro"/>
</dbReference>
<evidence type="ECO:0000313" key="5">
    <source>
        <dbReference type="Proteomes" id="UP001188597"/>
    </source>
</evidence>
<proteinExistence type="inferred from homology"/>
<comment type="caution">
    <text evidence="4">The sequence shown here is derived from an EMBL/GenBank/DDBJ whole genome shotgun (WGS) entry which is preliminary data.</text>
</comment>
<dbReference type="Pfam" id="PF13041">
    <property type="entry name" value="PPR_2"/>
    <property type="match status" value="3"/>
</dbReference>
<keyword evidence="1" id="KW-0677">Repeat</keyword>
<dbReference type="Proteomes" id="UP001188597">
    <property type="component" value="Unassembled WGS sequence"/>
</dbReference>
<dbReference type="InterPro" id="IPR046848">
    <property type="entry name" value="E_motif"/>
</dbReference>
<feature type="repeat" description="PPR" evidence="3">
    <location>
        <begin position="653"/>
        <end position="687"/>
    </location>
</feature>
<dbReference type="FunFam" id="1.25.40.10:FF:000073">
    <property type="entry name" value="Pentatricopeptide repeat-containing protein chloroplastic"/>
    <property type="match status" value="2"/>
</dbReference>
<reference evidence="4" key="1">
    <citation type="submission" date="2022-12" db="EMBL/GenBank/DDBJ databases">
        <title>Draft genome assemblies for two species of Escallonia (Escalloniales).</title>
        <authorList>
            <person name="Chanderbali A."/>
            <person name="Dervinis C."/>
            <person name="Anghel I."/>
            <person name="Soltis D."/>
            <person name="Soltis P."/>
            <person name="Zapata F."/>
        </authorList>
    </citation>
    <scope>NUCLEOTIDE SEQUENCE</scope>
    <source>
        <strain evidence="4">UCBG64.0493</strain>
        <tissue evidence="4">Leaf</tissue>
    </source>
</reference>
<dbReference type="Pfam" id="PF20431">
    <property type="entry name" value="E_motif"/>
    <property type="match status" value="1"/>
</dbReference>
<feature type="repeat" description="PPR" evidence="3">
    <location>
        <begin position="314"/>
        <end position="348"/>
    </location>
</feature>
<feature type="repeat" description="PPR" evidence="3">
    <location>
        <begin position="516"/>
        <end position="550"/>
    </location>
</feature>
<dbReference type="FunFam" id="1.25.40.10:FF:001180">
    <property type="entry name" value="Pentatricopeptide repeat-containing protein At2g03380, mitochondrial"/>
    <property type="match status" value="1"/>
</dbReference>
<evidence type="ECO:0008006" key="6">
    <source>
        <dbReference type="Google" id="ProtNLM"/>
    </source>
</evidence>
<evidence type="ECO:0000256" key="3">
    <source>
        <dbReference type="PROSITE-ProRule" id="PRU00708"/>
    </source>
</evidence>
<dbReference type="InterPro" id="IPR011990">
    <property type="entry name" value="TPR-like_helical_dom_sf"/>
</dbReference>
<dbReference type="GO" id="GO:0009451">
    <property type="term" value="P:RNA modification"/>
    <property type="evidence" value="ECO:0007669"/>
    <property type="project" value="InterPro"/>
</dbReference>
<dbReference type="InterPro" id="IPR046960">
    <property type="entry name" value="PPR_At4g14850-like_plant"/>
</dbReference>
<dbReference type="InterPro" id="IPR002885">
    <property type="entry name" value="PPR_rpt"/>
</dbReference>
<dbReference type="FunFam" id="1.25.40.10:FF:000309">
    <property type="entry name" value="Pentatricopeptide repeat-containing protein, chloroplastic"/>
    <property type="match status" value="1"/>
</dbReference>